<dbReference type="InterPro" id="IPR029479">
    <property type="entry name" value="Nitroreductase"/>
</dbReference>
<dbReference type="Gene3D" id="3.40.109.10">
    <property type="entry name" value="NADH Oxidase"/>
    <property type="match status" value="1"/>
</dbReference>
<keyword evidence="4" id="KW-0288">FMN</keyword>
<keyword evidence="8" id="KW-1185">Reference proteome</keyword>
<comment type="similarity">
    <text evidence="2">Belongs to the nitroreductase family.</text>
</comment>
<reference evidence="7 8" key="1">
    <citation type="submission" date="2024-04" db="EMBL/GenBank/DDBJ databases">
        <title>Human intestinal bacterial collection.</title>
        <authorList>
            <person name="Pauvert C."/>
            <person name="Hitch T.C.A."/>
            <person name="Clavel T."/>
        </authorList>
    </citation>
    <scope>NUCLEOTIDE SEQUENCE [LARGE SCALE GENOMIC DNA]</scope>
    <source>
        <strain evidence="7 8">CLA-KB-H42</strain>
    </source>
</reference>
<dbReference type="SUPFAM" id="SSF55469">
    <property type="entry name" value="FMN-dependent nitroreductase-like"/>
    <property type="match status" value="1"/>
</dbReference>
<evidence type="ECO:0000256" key="4">
    <source>
        <dbReference type="ARBA" id="ARBA00022643"/>
    </source>
</evidence>
<dbReference type="PANTHER" id="PTHR43673">
    <property type="entry name" value="NAD(P)H NITROREDUCTASE YDGI-RELATED"/>
    <property type="match status" value="1"/>
</dbReference>
<keyword evidence="3" id="KW-0285">Flavoprotein</keyword>
<protein>
    <submittedName>
        <fullName evidence="7">Nitroreductase family protein</fullName>
    </submittedName>
</protein>
<evidence type="ECO:0000256" key="3">
    <source>
        <dbReference type="ARBA" id="ARBA00022630"/>
    </source>
</evidence>
<dbReference type="Pfam" id="PF00881">
    <property type="entry name" value="Nitroreductase"/>
    <property type="match status" value="1"/>
</dbReference>
<feature type="domain" description="Nitroreductase" evidence="6">
    <location>
        <begin position="8"/>
        <end position="61"/>
    </location>
</feature>
<keyword evidence="5" id="KW-0560">Oxidoreductase</keyword>
<evidence type="ECO:0000313" key="8">
    <source>
        <dbReference type="Proteomes" id="UP001487305"/>
    </source>
</evidence>
<sequence length="67" mass="7744">MEFIDLARRRCSARAYRDEKVEEEKIEAILQAARIAPSACNRQPVYLIVAEGEERRPLSDFVSFESL</sequence>
<gene>
    <name evidence="7" type="ORF">AAA083_01590</name>
</gene>
<dbReference type="RefSeq" id="WP_102375416.1">
    <property type="nucleotide sequence ID" value="NZ_JBBNOP010000001.1"/>
</dbReference>
<dbReference type="EMBL" id="JBBNOP010000001">
    <property type="protein sequence ID" value="MEQ3361662.1"/>
    <property type="molecule type" value="Genomic_DNA"/>
</dbReference>
<evidence type="ECO:0000256" key="2">
    <source>
        <dbReference type="ARBA" id="ARBA00007118"/>
    </source>
</evidence>
<organism evidence="7 8">
    <name type="scientific">Raoultibacter massiliensis</name>
    <dbReference type="NCBI Taxonomy" id="1852371"/>
    <lineage>
        <taxon>Bacteria</taxon>
        <taxon>Bacillati</taxon>
        <taxon>Actinomycetota</taxon>
        <taxon>Coriobacteriia</taxon>
        <taxon>Eggerthellales</taxon>
        <taxon>Eggerthellaceae</taxon>
        <taxon>Raoultibacter</taxon>
    </lineage>
</organism>
<name>A0ABV1JAE7_9ACTN</name>
<dbReference type="InterPro" id="IPR000415">
    <property type="entry name" value="Nitroreductase-like"/>
</dbReference>
<evidence type="ECO:0000256" key="5">
    <source>
        <dbReference type="ARBA" id="ARBA00023002"/>
    </source>
</evidence>
<proteinExistence type="inferred from homology"/>
<evidence type="ECO:0000256" key="1">
    <source>
        <dbReference type="ARBA" id="ARBA00001917"/>
    </source>
</evidence>
<evidence type="ECO:0000313" key="7">
    <source>
        <dbReference type="EMBL" id="MEQ3361662.1"/>
    </source>
</evidence>
<evidence type="ECO:0000259" key="6">
    <source>
        <dbReference type="Pfam" id="PF00881"/>
    </source>
</evidence>
<accession>A0ABV1JAE7</accession>
<comment type="caution">
    <text evidence="7">The sequence shown here is derived from an EMBL/GenBank/DDBJ whole genome shotgun (WGS) entry which is preliminary data.</text>
</comment>
<dbReference type="Proteomes" id="UP001487305">
    <property type="component" value="Unassembled WGS sequence"/>
</dbReference>
<dbReference type="PANTHER" id="PTHR43673:SF2">
    <property type="entry name" value="NITROREDUCTASE"/>
    <property type="match status" value="1"/>
</dbReference>
<comment type="cofactor">
    <cofactor evidence="1">
        <name>FMN</name>
        <dbReference type="ChEBI" id="CHEBI:58210"/>
    </cofactor>
</comment>